<name>A0AAQ3MQ80_VIGMU</name>
<dbReference type="EMBL" id="CP144691">
    <property type="protein sequence ID" value="WVY95090.1"/>
    <property type="molecule type" value="Genomic_DNA"/>
</dbReference>
<sequence length="816" mass="90116">MCPAGNLPKILRTDGLRMTMIYRSDVGATWVMLPCCQGRPPGMVELQEGLVLTIAGNEPVRPPRPGIYDAPPHSTQASQALSDVVAMTTTLLNYLGGKRNVSCLKHCESGSLNVDDLDVCEPTIAFKKFLINRVGSWRHLHSSFSSSFRNRSFLLLRSREAEAAEVWLGQLAVWERRRVASPSSVSSSFLEKANSGEDESLPPSSEGDRLINGYAIFLLQGVVSHELRVTVGLLLTWMSTPLTSGPARNFCDGRIAPILPGTSKMLGYSIWDQEDFFFVYTYMFDQMYIHVPFTEFQASVLKELNIAPSQLHLNGWAVVQAFTLLCATDPHKIKAFSIGRLNAVERDAVSTINNLSLRLNACSFVDCFKYEDFDLIAFRYMTLPKPRKTRSSSSKGLDRSSAASSHAPITKVQADVPPVEQVTVVIRPEDVVTMTQTTRVVQPDPIPVTVLDQSSGTTTESKVLLERKRKSKEGGSKQSRHEGKTPLVHLPAGVDFHASSSQRAVIEPLSEGELLSATVELHGTPEILTKVGKAEEQEASTALRRRLEALALDHEGCGEKHGQLTEAKESLKAAQSRCDKLAEEVKKLRLEVRCLDKRGDELAEQSQRFSTDLLDANMEKGRLTNELIKANEMLTTLDSHMVIKHEEGFNKAMCQAAFLLNLEPLAVGFDIHQDVFGGEIANDAEDGGERVDVEPEPVGDEEERGPGLVGVYAIDLSNICFIYGRPLLVVVIAVHHPAELMEQIHLLTRLLRTGGGRALSFTALPGHSRLPPCRVDGTDPLINVGITVHHPEKFDWAAFPSWSWHLLLLMTLFEMS</sequence>
<feature type="compositionally biased region" description="Low complexity" evidence="2">
    <location>
        <begin position="391"/>
        <end position="405"/>
    </location>
</feature>
<feature type="compositionally biased region" description="Polar residues" evidence="2">
    <location>
        <begin position="451"/>
        <end position="461"/>
    </location>
</feature>
<evidence type="ECO:0000256" key="1">
    <source>
        <dbReference type="SAM" id="Coils"/>
    </source>
</evidence>
<reference evidence="3 4" key="1">
    <citation type="journal article" date="2023" name="Life. Sci Alliance">
        <title>Evolutionary insights into 3D genome organization and epigenetic landscape of Vigna mungo.</title>
        <authorList>
            <person name="Junaid A."/>
            <person name="Singh B."/>
            <person name="Bhatia S."/>
        </authorList>
    </citation>
    <scope>NUCLEOTIDE SEQUENCE [LARGE SCALE GENOMIC DNA]</scope>
    <source>
        <strain evidence="3">Urdbean</strain>
    </source>
</reference>
<feature type="region of interest" description="Disordered" evidence="2">
    <location>
        <begin position="684"/>
        <end position="704"/>
    </location>
</feature>
<feature type="coiled-coil region" evidence="1">
    <location>
        <begin position="564"/>
        <end position="605"/>
    </location>
</feature>
<keyword evidence="1" id="KW-0175">Coiled coil</keyword>
<protein>
    <submittedName>
        <fullName evidence="3">Uncharacterized protein</fullName>
    </submittedName>
</protein>
<dbReference type="AlphaFoldDB" id="A0AAQ3MQ80"/>
<feature type="region of interest" description="Disordered" evidence="2">
    <location>
        <begin position="386"/>
        <end position="412"/>
    </location>
</feature>
<evidence type="ECO:0000313" key="4">
    <source>
        <dbReference type="Proteomes" id="UP001374535"/>
    </source>
</evidence>
<gene>
    <name evidence="3" type="ORF">V8G54_034178</name>
</gene>
<evidence type="ECO:0000313" key="3">
    <source>
        <dbReference type="EMBL" id="WVY95090.1"/>
    </source>
</evidence>
<proteinExistence type="predicted"/>
<accession>A0AAQ3MQ80</accession>
<feature type="region of interest" description="Disordered" evidence="2">
    <location>
        <begin position="451"/>
        <end position="484"/>
    </location>
</feature>
<keyword evidence="4" id="KW-1185">Reference proteome</keyword>
<feature type="compositionally biased region" description="Basic and acidic residues" evidence="2">
    <location>
        <begin position="472"/>
        <end position="484"/>
    </location>
</feature>
<evidence type="ECO:0000256" key="2">
    <source>
        <dbReference type="SAM" id="MobiDB-lite"/>
    </source>
</evidence>
<dbReference type="Proteomes" id="UP001374535">
    <property type="component" value="Chromosome 10"/>
</dbReference>
<feature type="compositionally biased region" description="Acidic residues" evidence="2">
    <location>
        <begin position="694"/>
        <end position="703"/>
    </location>
</feature>
<organism evidence="3 4">
    <name type="scientific">Vigna mungo</name>
    <name type="common">Black gram</name>
    <name type="synonym">Phaseolus mungo</name>
    <dbReference type="NCBI Taxonomy" id="3915"/>
    <lineage>
        <taxon>Eukaryota</taxon>
        <taxon>Viridiplantae</taxon>
        <taxon>Streptophyta</taxon>
        <taxon>Embryophyta</taxon>
        <taxon>Tracheophyta</taxon>
        <taxon>Spermatophyta</taxon>
        <taxon>Magnoliopsida</taxon>
        <taxon>eudicotyledons</taxon>
        <taxon>Gunneridae</taxon>
        <taxon>Pentapetalae</taxon>
        <taxon>rosids</taxon>
        <taxon>fabids</taxon>
        <taxon>Fabales</taxon>
        <taxon>Fabaceae</taxon>
        <taxon>Papilionoideae</taxon>
        <taxon>50 kb inversion clade</taxon>
        <taxon>NPAAA clade</taxon>
        <taxon>indigoferoid/millettioid clade</taxon>
        <taxon>Phaseoleae</taxon>
        <taxon>Vigna</taxon>
    </lineage>
</organism>